<organism evidence="1 2">
    <name type="scientific">Vararia minispora EC-137</name>
    <dbReference type="NCBI Taxonomy" id="1314806"/>
    <lineage>
        <taxon>Eukaryota</taxon>
        <taxon>Fungi</taxon>
        <taxon>Dikarya</taxon>
        <taxon>Basidiomycota</taxon>
        <taxon>Agaricomycotina</taxon>
        <taxon>Agaricomycetes</taxon>
        <taxon>Russulales</taxon>
        <taxon>Lachnocladiaceae</taxon>
        <taxon>Vararia</taxon>
    </lineage>
</organism>
<sequence>RRLPNADFVTPNVLAERRWVRGYVTSVGDADNFRLFHTPGIGWRWPLKFRKIPQTPKELKDQTIHIRMSGVDAPEAAHFGREEQLYAKEALAWLKATVERRFVYCQLVRKDQYSRIVANVHLPPRLLPGTMFTGRSVSLMMLRSGWGVVYEQTGAEYTAGGLQAYKRAEQQAMYVSHVLSSRQSLRGMWKSGKPTESPAEYKKRY</sequence>
<evidence type="ECO:0000313" key="2">
    <source>
        <dbReference type="Proteomes" id="UP000814128"/>
    </source>
</evidence>
<gene>
    <name evidence="1" type="ORF">K488DRAFT_8308</name>
</gene>
<proteinExistence type="predicted"/>
<keyword evidence="2" id="KW-1185">Reference proteome</keyword>
<feature type="non-terminal residue" evidence="1">
    <location>
        <position position="1"/>
    </location>
</feature>
<protein>
    <submittedName>
        <fullName evidence="1">Uncharacterized protein</fullName>
    </submittedName>
</protein>
<name>A0ACB8Q5S2_9AGAM</name>
<feature type="non-terminal residue" evidence="1">
    <location>
        <position position="205"/>
    </location>
</feature>
<reference evidence="1" key="1">
    <citation type="submission" date="2021-02" db="EMBL/GenBank/DDBJ databases">
        <authorList>
            <consortium name="DOE Joint Genome Institute"/>
            <person name="Ahrendt S."/>
            <person name="Looney B.P."/>
            <person name="Miyauchi S."/>
            <person name="Morin E."/>
            <person name="Drula E."/>
            <person name="Courty P.E."/>
            <person name="Chicoki N."/>
            <person name="Fauchery L."/>
            <person name="Kohler A."/>
            <person name="Kuo A."/>
            <person name="Labutti K."/>
            <person name="Pangilinan J."/>
            <person name="Lipzen A."/>
            <person name="Riley R."/>
            <person name="Andreopoulos W."/>
            <person name="He G."/>
            <person name="Johnson J."/>
            <person name="Barry K.W."/>
            <person name="Grigoriev I.V."/>
            <person name="Nagy L."/>
            <person name="Hibbett D."/>
            <person name="Henrissat B."/>
            <person name="Matheny P.B."/>
            <person name="Labbe J."/>
            <person name="Martin F."/>
        </authorList>
    </citation>
    <scope>NUCLEOTIDE SEQUENCE</scope>
    <source>
        <strain evidence="1">EC-137</strain>
    </source>
</reference>
<dbReference type="Proteomes" id="UP000814128">
    <property type="component" value="Unassembled WGS sequence"/>
</dbReference>
<dbReference type="EMBL" id="MU273988">
    <property type="protein sequence ID" value="KAI0027129.1"/>
    <property type="molecule type" value="Genomic_DNA"/>
</dbReference>
<accession>A0ACB8Q5S2</accession>
<comment type="caution">
    <text evidence="1">The sequence shown here is derived from an EMBL/GenBank/DDBJ whole genome shotgun (WGS) entry which is preliminary data.</text>
</comment>
<reference evidence="1" key="2">
    <citation type="journal article" date="2022" name="New Phytol.">
        <title>Evolutionary transition to the ectomycorrhizal habit in the genomes of a hyperdiverse lineage of mushroom-forming fungi.</title>
        <authorList>
            <person name="Looney B."/>
            <person name="Miyauchi S."/>
            <person name="Morin E."/>
            <person name="Drula E."/>
            <person name="Courty P.E."/>
            <person name="Kohler A."/>
            <person name="Kuo A."/>
            <person name="LaButti K."/>
            <person name="Pangilinan J."/>
            <person name="Lipzen A."/>
            <person name="Riley R."/>
            <person name="Andreopoulos W."/>
            <person name="He G."/>
            <person name="Johnson J."/>
            <person name="Nolan M."/>
            <person name="Tritt A."/>
            <person name="Barry K.W."/>
            <person name="Grigoriev I.V."/>
            <person name="Nagy L.G."/>
            <person name="Hibbett D."/>
            <person name="Henrissat B."/>
            <person name="Matheny P.B."/>
            <person name="Labbe J."/>
            <person name="Martin F.M."/>
        </authorList>
    </citation>
    <scope>NUCLEOTIDE SEQUENCE</scope>
    <source>
        <strain evidence="1">EC-137</strain>
    </source>
</reference>
<evidence type="ECO:0000313" key="1">
    <source>
        <dbReference type="EMBL" id="KAI0027129.1"/>
    </source>
</evidence>